<keyword evidence="1" id="KW-1133">Transmembrane helix</keyword>
<gene>
    <name evidence="2" type="ORF">EV148_11129</name>
</gene>
<comment type="caution">
    <text evidence="2">The sequence shown here is derived from an EMBL/GenBank/DDBJ whole genome shotgun (WGS) entry which is preliminary data.</text>
</comment>
<dbReference type="RefSeq" id="WP_131999901.1">
    <property type="nucleotide sequence ID" value="NZ_JACGXM010000016.1"/>
</dbReference>
<feature type="transmembrane region" description="Helical" evidence="1">
    <location>
        <begin position="46"/>
        <end position="67"/>
    </location>
</feature>
<keyword evidence="1" id="KW-0812">Transmembrane</keyword>
<evidence type="ECO:0000313" key="2">
    <source>
        <dbReference type="EMBL" id="TCO36853.1"/>
    </source>
</evidence>
<protein>
    <submittedName>
        <fullName evidence="2">Uncharacterized protein</fullName>
    </submittedName>
</protein>
<reference evidence="2 3" key="1">
    <citation type="journal article" date="2015" name="Stand. Genomic Sci.">
        <title>Genomic Encyclopedia of Bacterial and Archaeal Type Strains, Phase III: the genomes of soil and plant-associated and newly described type strains.</title>
        <authorList>
            <person name="Whitman W.B."/>
            <person name="Woyke T."/>
            <person name="Klenk H.P."/>
            <person name="Zhou Y."/>
            <person name="Lilburn T.G."/>
            <person name="Beck B.J."/>
            <person name="De Vos P."/>
            <person name="Vandamme P."/>
            <person name="Eisen J.A."/>
            <person name="Garrity G."/>
            <person name="Hugenholtz P."/>
            <person name="Kyrpides N.C."/>
        </authorList>
    </citation>
    <scope>NUCLEOTIDE SEQUENCE [LARGE SCALE GENOMIC DNA]</scope>
    <source>
        <strain evidence="2 3">A3</strain>
    </source>
</reference>
<proteinExistence type="predicted"/>
<dbReference type="Proteomes" id="UP000294862">
    <property type="component" value="Unassembled WGS sequence"/>
</dbReference>
<sequence>MKPQPGNAGLRRAAELAEHRCLAERGAFVRAFARLRARGERHAPRWLLGGGFACGIVAAWLPLRALLRTARFAMDATLFVRRLPIPLAAADPGEQERPA</sequence>
<evidence type="ECO:0000313" key="3">
    <source>
        <dbReference type="Proteomes" id="UP000294862"/>
    </source>
</evidence>
<evidence type="ECO:0000256" key="1">
    <source>
        <dbReference type="SAM" id="Phobius"/>
    </source>
</evidence>
<dbReference type="EMBL" id="SLWQ01000011">
    <property type="protein sequence ID" value="TCO36853.1"/>
    <property type="molecule type" value="Genomic_DNA"/>
</dbReference>
<dbReference type="AlphaFoldDB" id="A0A4R2HYW5"/>
<keyword evidence="1" id="KW-0472">Membrane</keyword>
<keyword evidence="3" id="KW-1185">Reference proteome</keyword>
<organism evidence="2 3">
    <name type="scientific">Dokdonella fugitiva</name>
    <dbReference type="NCBI Taxonomy" id="328517"/>
    <lineage>
        <taxon>Bacteria</taxon>
        <taxon>Pseudomonadati</taxon>
        <taxon>Pseudomonadota</taxon>
        <taxon>Gammaproteobacteria</taxon>
        <taxon>Lysobacterales</taxon>
        <taxon>Rhodanobacteraceae</taxon>
        <taxon>Dokdonella</taxon>
    </lineage>
</organism>
<accession>A0A4R2HYW5</accession>
<name>A0A4R2HYW5_9GAMM</name>